<dbReference type="Proteomes" id="UP000606786">
    <property type="component" value="Unassembled WGS sequence"/>
</dbReference>
<accession>A0A811UP01</accession>
<sequence>TGVSVCAMRVAQYRSRVSSARLEYYQHIRWMKYPRVVCSMIIAFPVLQATKCWCAHH</sequence>
<feature type="non-terminal residue" evidence="1">
    <location>
        <position position="57"/>
    </location>
</feature>
<organism evidence="1 2">
    <name type="scientific">Ceratitis capitata</name>
    <name type="common">Mediterranean fruit fly</name>
    <name type="synonym">Tephritis capitata</name>
    <dbReference type="NCBI Taxonomy" id="7213"/>
    <lineage>
        <taxon>Eukaryota</taxon>
        <taxon>Metazoa</taxon>
        <taxon>Ecdysozoa</taxon>
        <taxon>Arthropoda</taxon>
        <taxon>Hexapoda</taxon>
        <taxon>Insecta</taxon>
        <taxon>Pterygota</taxon>
        <taxon>Neoptera</taxon>
        <taxon>Endopterygota</taxon>
        <taxon>Diptera</taxon>
        <taxon>Brachycera</taxon>
        <taxon>Muscomorpha</taxon>
        <taxon>Tephritoidea</taxon>
        <taxon>Tephritidae</taxon>
        <taxon>Ceratitis</taxon>
        <taxon>Ceratitis</taxon>
    </lineage>
</organism>
<proteinExistence type="predicted"/>
<evidence type="ECO:0000313" key="2">
    <source>
        <dbReference type="Proteomes" id="UP000606786"/>
    </source>
</evidence>
<dbReference type="EMBL" id="CAJHJT010000023">
    <property type="protein sequence ID" value="CAD7000922.1"/>
    <property type="molecule type" value="Genomic_DNA"/>
</dbReference>
<comment type="caution">
    <text evidence="1">The sequence shown here is derived from an EMBL/GenBank/DDBJ whole genome shotgun (WGS) entry which is preliminary data.</text>
</comment>
<protein>
    <submittedName>
        <fullName evidence="1">(Mediterranean fruit fly) hypothetical protein</fullName>
    </submittedName>
</protein>
<reference evidence="1" key="1">
    <citation type="submission" date="2020-11" db="EMBL/GenBank/DDBJ databases">
        <authorList>
            <person name="Whitehead M."/>
        </authorList>
    </citation>
    <scope>NUCLEOTIDE SEQUENCE</scope>
    <source>
        <strain evidence="1">EGII</strain>
    </source>
</reference>
<feature type="non-terminal residue" evidence="1">
    <location>
        <position position="1"/>
    </location>
</feature>
<dbReference type="AlphaFoldDB" id="A0A811UP01"/>
<keyword evidence="2" id="KW-1185">Reference proteome</keyword>
<name>A0A811UP01_CERCA</name>
<gene>
    <name evidence="1" type="ORF">CCAP1982_LOCUS9397</name>
</gene>
<evidence type="ECO:0000313" key="1">
    <source>
        <dbReference type="EMBL" id="CAD7000922.1"/>
    </source>
</evidence>